<dbReference type="InterPro" id="IPR001258">
    <property type="entry name" value="NHL_repeat"/>
</dbReference>
<keyword evidence="2" id="KW-0677">Repeat</keyword>
<evidence type="ECO:0000256" key="1">
    <source>
        <dbReference type="ARBA" id="ARBA00022729"/>
    </source>
</evidence>
<evidence type="ECO:0008006" key="5">
    <source>
        <dbReference type="Google" id="ProtNLM"/>
    </source>
</evidence>
<dbReference type="PROSITE" id="PS51125">
    <property type="entry name" value="NHL"/>
    <property type="match status" value="2"/>
</dbReference>
<proteinExistence type="predicted"/>
<evidence type="ECO:0000256" key="2">
    <source>
        <dbReference type="ARBA" id="ARBA00022737"/>
    </source>
</evidence>
<dbReference type="CDD" id="cd14958">
    <property type="entry name" value="NHL_PAL_like"/>
    <property type="match status" value="1"/>
</dbReference>
<name>A0A381UJV7_9ZZZZ</name>
<protein>
    <recommendedName>
        <fullName evidence="5">Peptidylamidoglycolate lyase</fullName>
    </recommendedName>
</protein>
<dbReference type="InterPro" id="IPR011042">
    <property type="entry name" value="6-blade_b-propeller_TolB-like"/>
</dbReference>
<dbReference type="Gene3D" id="2.120.10.30">
    <property type="entry name" value="TolB, C-terminal domain"/>
    <property type="match status" value="1"/>
</dbReference>
<dbReference type="SUPFAM" id="SSF63829">
    <property type="entry name" value="Calcium-dependent phosphotriesterase"/>
    <property type="match status" value="1"/>
</dbReference>
<evidence type="ECO:0000313" key="4">
    <source>
        <dbReference type="EMBL" id="SVA28021.1"/>
    </source>
</evidence>
<accession>A0A381UJV7</accession>
<dbReference type="EMBL" id="UINC01006521">
    <property type="protein sequence ID" value="SVA28021.1"/>
    <property type="molecule type" value="Genomic_DNA"/>
</dbReference>
<keyword evidence="1" id="KW-0732">Signal</keyword>
<organism evidence="4">
    <name type="scientific">marine metagenome</name>
    <dbReference type="NCBI Taxonomy" id="408172"/>
    <lineage>
        <taxon>unclassified sequences</taxon>
        <taxon>metagenomes</taxon>
        <taxon>ecological metagenomes</taxon>
    </lineage>
</organism>
<sequence>MSDKPLRVSYGEYVYESVPGWAPLPDGWEWNHVVGVAVDSQDRIFAYNRSDHPMIVLNKDGEILDTWGEDTIKWAHHVEIGPDDSVWTTDNHDHTVRKWTTDGKELMVIGTPDKPSPPQSGEPFNQPTDVAFGLDGSVYIADGYGNSRIHHFTPQGKLIRSWGERGTAPGQFMIPHGVAVDPTGLVYVCDRENSRIQIFTPDGQYVTHWKGVHRPNQIVPGKDGSMYVTELGFKTGMAAGSGEPNVATHNSGLKIMTKTGQWLGGWGASTHTHGDLIAAHAVGIDSENSLYVGETLEGARLQKFVRV</sequence>
<reference evidence="4" key="1">
    <citation type="submission" date="2018-05" db="EMBL/GenBank/DDBJ databases">
        <authorList>
            <person name="Lanie J.A."/>
            <person name="Ng W.-L."/>
            <person name="Kazmierczak K.M."/>
            <person name="Andrzejewski T.M."/>
            <person name="Davidsen T.M."/>
            <person name="Wayne K.J."/>
            <person name="Tettelin H."/>
            <person name="Glass J.I."/>
            <person name="Rusch D."/>
            <person name="Podicherti R."/>
            <person name="Tsui H.-C.T."/>
            <person name="Winkler M.E."/>
        </authorList>
    </citation>
    <scope>NUCLEOTIDE SEQUENCE</scope>
</reference>
<keyword evidence="3" id="KW-0325">Glycoprotein</keyword>
<dbReference type="PANTHER" id="PTHR10680:SF38">
    <property type="entry name" value="BLL1368 PROTEIN"/>
    <property type="match status" value="1"/>
</dbReference>
<gene>
    <name evidence="4" type="ORF">METZ01_LOCUS80875</name>
</gene>
<dbReference type="PANTHER" id="PTHR10680">
    <property type="entry name" value="PEPTIDYL-GLYCINE ALPHA-AMIDATING MONOOXYGENASE"/>
    <property type="match status" value="1"/>
</dbReference>
<evidence type="ECO:0000256" key="3">
    <source>
        <dbReference type="ARBA" id="ARBA00023180"/>
    </source>
</evidence>
<dbReference type="AlphaFoldDB" id="A0A381UJV7"/>
<dbReference type="Pfam" id="PF01436">
    <property type="entry name" value="NHL"/>
    <property type="match status" value="2"/>
</dbReference>